<protein>
    <submittedName>
        <fullName evidence="1">Uncharacterized protein</fullName>
    </submittedName>
</protein>
<accession>A0A6M3Y208</accession>
<dbReference type="AlphaFoldDB" id="A0A6M3Y208"/>
<evidence type="ECO:0000313" key="1">
    <source>
        <dbReference type="EMBL" id="QJI04267.1"/>
    </source>
</evidence>
<proteinExistence type="predicted"/>
<reference evidence="1" key="1">
    <citation type="submission" date="2020-03" db="EMBL/GenBank/DDBJ databases">
        <title>The deep terrestrial virosphere.</title>
        <authorList>
            <person name="Holmfeldt K."/>
            <person name="Nilsson E."/>
            <person name="Simone D."/>
            <person name="Lopez-Fernandez M."/>
            <person name="Wu X."/>
            <person name="de Brujin I."/>
            <person name="Lundin D."/>
            <person name="Andersson A."/>
            <person name="Bertilsson S."/>
            <person name="Dopson M."/>
        </authorList>
    </citation>
    <scope>NUCLEOTIDE SEQUENCE</scope>
    <source>
        <strain evidence="1">TM448B07095</strain>
    </source>
</reference>
<organism evidence="1">
    <name type="scientific">viral metagenome</name>
    <dbReference type="NCBI Taxonomy" id="1070528"/>
    <lineage>
        <taxon>unclassified sequences</taxon>
        <taxon>metagenomes</taxon>
        <taxon>organismal metagenomes</taxon>
    </lineage>
</organism>
<dbReference type="EMBL" id="MT145164">
    <property type="protein sequence ID" value="QJI04267.1"/>
    <property type="molecule type" value="Genomic_DNA"/>
</dbReference>
<gene>
    <name evidence="1" type="ORF">TM448B07095_0003</name>
</gene>
<name>A0A6M3Y208_9ZZZZ</name>
<sequence length="57" mass="6830">MGDCEYRPTERFFLYIMVFVSMINTCSTDTTVNTIEEKVAIIEEYVANQRWEILWTQ</sequence>